<gene>
    <name evidence="1" type="ORF">E1293_09135</name>
</gene>
<comment type="caution">
    <text evidence="1">The sequence shown here is derived from an EMBL/GenBank/DDBJ whole genome shotgun (WGS) entry which is preliminary data.</text>
</comment>
<dbReference type="EMBL" id="SMKY01000028">
    <property type="protein sequence ID" value="TDD86669.1"/>
    <property type="molecule type" value="Genomic_DNA"/>
</dbReference>
<dbReference type="RefSeq" id="WP_132195867.1">
    <property type="nucleotide sequence ID" value="NZ_SMKY01000028.1"/>
</dbReference>
<keyword evidence="2" id="KW-1185">Reference proteome</keyword>
<evidence type="ECO:0008006" key="3">
    <source>
        <dbReference type="Google" id="ProtNLM"/>
    </source>
</evidence>
<accession>A0A4R5BLM3</accession>
<evidence type="ECO:0000313" key="1">
    <source>
        <dbReference type="EMBL" id="TDD86669.1"/>
    </source>
</evidence>
<dbReference type="OrthoDB" id="8421706at2"/>
<name>A0A4R5BLM3_9ACTN</name>
<evidence type="ECO:0000313" key="2">
    <source>
        <dbReference type="Proteomes" id="UP000295578"/>
    </source>
</evidence>
<dbReference type="AlphaFoldDB" id="A0A4R5BLM3"/>
<proteinExistence type="predicted"/>
<sequence>MGLEQAGAGQDWVPTACTLPTVEQPLRMAAFDTFFAEAVTEVRRAGPERVQMVLRADPEIAGRAAELAAHETGCCSFFTFTLTATAGALSLEAGVDDRHTAVLDALAARAAEAMGADS</sequence>
<dbReference type="Proteomes" id="UP000295578">
    <property type="component" value="Unassembled WGS sequence"/>
</dbReference>
<organism evidence="1 2">
    <name type="scientific">Actinomadura darangshiensis</name>
    <dbReference type="NCBI Taxonomy" id="705336"/>
    <lineage>
        <taxon>Bacteria</taxon>
        <taxon>Bacillati</taxon>
        <taxon>Actinomycetota</taxon>
        <taxon>Actinomycetes</taxon>
        <taxon>Streptosporangiales</taxon>
        <taxon>Thermomonosporaceae</taxon>
        <taxon>Actinomadura</taxon>
    </lineage>
</organism>
<reference evidence="1 2" key="1">
    <citation type="submission" date="2019-03" db="EMBL/GenBank/DDBJ databases">
        <title>Draft genome sequences of novel Actinobacteria.</title>
        <authorList>
            <person name="Sahin N."/>
            <person name="Ay H."/>
            <person name="Saygin H."/>
        </authorList>
    </citation>
    <scope>NUCLEOTIDE SEQUENCE [LARGE SCALE GENOMIC DNA]</scope>
    <source>
        <strain evidence="1 2">DSM 45941</strain>
    </source>
</reference>
<protein>
    <recommendedName>
        <fullName evidence="3">Arsenate reductase</fullName>
    </recommendedName>
</protein>